<protein>
    <submittedName>
        <fullName evidence="1">Uncharacterized protein</fullName>
    </submittedName>
</protein>
<reference evidence="2" key="1">
    <citation type="journal article" date="2023" name="Nat. Plants">
        <title>Single-cell RNA sequencing provides a high-resolution roadmap for understanding the multicellular compartmentation of specialized metabolism.</title>
        <authorList>
            <person name="Sun S."/>
            <person name="Shen X."/>
            <person name="Li Y."/>
            <person name="Li Y."/>
            <person name="Wang S."/>
            <person name="Li R."/>
            <person name="Zhang H."/>
            <person name="Shen G."/>
            <person name="Guo B."/>
            <person name="Wei J."/>
            <person name="Xu J."/>
            <person name="St-Pierre B."/>
            <person name="Chen S."/>
            <person name="Sun C."/>
        </authorList>
    </citation>
    <scope>NUCLEOTIDE SEQUENCE [LARGE SCALE GENOMIC DNA]</scope>
</reference>
<organism evidence="1 2">
    <name type="scientific">Catharanthus roseus</name>
    <name type="common">Madagascar periwinkle</name>
    <name type="synonym">Vinca rosea</name>
    <dbReference type="NCBI Taxonomy" id="4058"/>
    <lineage>
        <taxon>Eukaryota</taxon>
        <taxon>Viridiplantae</taxon>
        <taxon>Streptophyta</taxon>
        <taxon>Embryophyta</taxon>
        <taxon>Tracheophyta</taxon>
        <taxon>Spermatophyta</taxon>
        <taxon>Magnoliopsida</taxon>
        <taxon>eudicotyledons</taxon>
        <taxon>Gunneridae</taxon>
        <taxon>Pentapetalae</taxon>
        <taxon>asterids</taxon>
        <taxon>lamiids</taxon>
        <taxon>Gentianales</taxon>
        <taxon>Apocynaceae</taxon>
        <taxon>Rauvolfioideae</taxon>
        <taxon>Vinceae</taxon>
        <taxon>Catharanthinae</taxon>
        <taxon>Catharanthus</taxon>
    </lineage>
</organism>
<gene>
    <name evidence="1" type="ORF">M9H77_17602</name>
</gene>
<evidence type="ECO:0000313" key="2">
    <source>
        <dbReference type="Proteomes" id="UP001060085"/>
    </source>
</evidence>
<proteinExistence type="predicted"/>
<keyword evidence="2" id="KW-1185">Reference proteome</keyword>
<sequence length="127" mass="13397">MYGAQMLSRRSGKWHRGTVCRGIVARGPVIALVALDDSLSSEISLAKDGGSNSSSSVPSVSSSAAHDVCIEREKNKFIGFMTSFASQCGVQLDSLPTLFPSFPPMDDLNIPQLLTSPPSSSSQPPPT</sequence>
<accession>A0ACC0B545</accession>
<evidence type="ECO:0000313" key="1">
    <source>
        <dbReference type="EMBL" id="KAI5667749.1"/>
    </source>
</evidence>
<comment type="caution">
    <text evidence="1">The sequence shown here is derived from an EMBL/GenBank/DDBJ whole genome shotgun (WGS) entry which is preliminary data.</text>
</comment>
<dbReference type="EMBL" id="CM044704">
    <property type="protein sequence ID" value="KAI5667749.1"/>
    <property type="molecule type" value="Genomic_DNA"/>
</dbReference>
<name>A0ACC0B545_CATRO</name>
<dbReference type="Proteomes" id="UP001060085">
    <property type="component" value="Linkage Group LG04"/>
</dbReference>